<evidence type="ECO:0000256" key="1">
    <source>
        <dbReference type="SAM" id="MobiDB-lite"/>
    </source>
</evidence>
<keyword evidence="3" id="KW-1185">Reference proteome</keyword>
<gene>
    <name evidence="2" type="ORF">C2G38_2204092</name>
</gene>
<dbReference type="Proteomes" id="UP000266673">
    <property type="component" value="Unassembled WGS sequence"/>
</dbReference>
<dbReference type="AlphaFoldDB" id="A0A397UPR3"/>
<reference evidence="2 3" key="1">
    <citation type="submission" date="2018-06" db="EMBL/GenBank/DDBJ databases">
        <title>Comparative genomics reveals the genomic features of Rhizophagus irregularis, R. cerebriforme, R. diaphanum and Gigaspora rosea, and their symbiotic lifestyle signature.</title>
        <authorList>
            <person name="Morin E."/>
            <person name="San Clemente H."/>
            <person name="Chen E.C.H."/>
            <person name="De La Providencia I."/>
            <person name="Hainaut M."/>
            <person name="Kuo A."/>
            <person name="Kohler A."/>
            <person name="Murat C."/>
            <person name="Tang N."/>
            <person name="Roy S."/>
            <person name="Loubradou J."/>
            <person name="Henrissat B."/>
            <person name="Grigoriev I.V."/>
            <person name="Corradi N."/>
            <person name="Roux C."/>
            <person name="Martin F.M."/>
        </authorList>
    </citation>
    <scope>NUCLEOTIDE SEQUENCE [LARGE SCALE GENOMIC DNA]</scope>
    <source>
        <strain evidence="2 3">DAOM 194757</strain>
    </source>
</reference>
<organism evidence="2 3">
    <name type="scientific">Gigaspora rosea</name>
    <dbReference type="NCBI Taxonomy" id="44941"/>
    <lineage>
        <taxon>Eukaryota</taxon>
        <taxon>Fungi</taxon>
        <taxon>Fungi incertae sedis</taxon>
        <taxon>Mucoromycota</taxon>
        <taxon>Glomeromycotina</taxon>
        <taxon>Glomeromycetes</taxon>
        <taxon>Diversisporales</taxon>
        <taxon>Gigasporaceae</taxon>
        <taxon>Gigaspora</taxon>
    </lineage>
</organism>
<feature type="region of interest" description="Disordered" evidence="1">
    <location>
        <begin position="390"/>
        <end position="416"/>
    </location>
</feature>
<protein>
    <submittedName>
        <fullName evidence="2">Uncharacterized protein</fullName>
    </submittedName>
</protein>
<feature type="region of interest" description="Disordered" evidence="1">
    <location>
        <begin position="1"/>
        <end position="40"/>
    </location>
</feature>
<name>A0A397UPR3_9GLOM</name>
<comment type="caution">
    <text evidence="2">The sequence shown here is derived from an EMBL/GenBank/DDBJ whole genome shotgun (WGS) entry which is preliminary data.</text>
</comment>
<feature type="compositionally biased region" description="Polar residues" evidence="1">
    <location>
        <begin position="15"/>
        <end position="30"/>
    </location>
</feature>
<evidence type="ECO:0000313" key="2">
    <source>
        <dbReference type="EMBL" id="RIB11187.1"/>
    </source>
</evidence>
<sequence>MHIVEDKSSYDKTSKVTTNNGKKGPMNQSKMHIVEEESSDDEAFKVIKNKEKKEQTTNKFSSYKAVVNPLKRGQSQILEKYDTEFSSDDPEQSNLICHYLFYLVNDHLLKLKRSALNISRISETQETTALTNRTKTHKPNDKSTKKGISVDHNALNEINSATDISESEPSLSDENIGSALNTSEILETQDTITCRTKQCKPNDRTHIDRNVYIEDNKSELSLSDENIARNISKIPKTQDAIVLRTKTRKPNGTKKGNHIDHNVPNVEPKENIKSARNINKIPETQDSTIALRTKAHKLNGTKERNRIDHNVPIDVNESEPKKNIKSARNISKIPETQDTTIALRTKARKLNSTKKGKHVNHNVLNEINSAIDVNESEPKENIKSARNISKIPETQDTTIALRTKARKPNVPKKETH</sequence>
<accession>A0A397UPR3</accession>
<evidence type="ECO:0000313" key="3">
    <source>
        <dbReference type="Proteomes" id="UP000266673"/>
    </source>
</evidence>
<dbReference type="EMBL" id="QKWP01001163">
    <property type="protein sequence ID" value="RIB11187.1"/>
    <property type="molecule type" value="Genomic_DNA"/>
</dbReference>
<feature type="region of interest" description="Disordered" evidence="1">
    <location>
        <begin position="126"/>
        <end position="151"/>
    </location>
</feature>
<feature type="compositionally biased region" description="Basic and acidic residues" evidence="1">
    <location>
        <begin position="1"/>
        <end position="14"/>
    </location>
</feature>
<proteinExistence type="predicted"/>
<feature type="compositionally biased region" description="Polar residues" evidence="1">
    <location>
        <begin position="390"/>
        <end position="400"/>
    </location>
</feature>
<dbReference type="OrthoDB" id="2422570at2759"/>